<keyword evidence="8" id="KW-0945">Host-virus interaction</keyword>
<dbReference type="InterPro" id="IPR003383">
    <property type="entry name" value="Circovirus_capsid"/>
</dbReference>
<keyword evidence="9" id="KW-1162">Viral penetration into host cytoplasm</keyword>
<keyword evidence="14" id="KW-1160">Virus entry into host cell</keyword>
<gene>
    <name evidence="16" type="primary">cap</name>
</gene>
<organism evidence="16 17">
    <name type="scientific">Bat associated circovirus 1</name>
    <dbReference type="NCBI Taxonomy" id="1868218"/>
    <lineage>
        <taxon>Viruses</taxon>
        <taxon>Monodnaviria</taxon>
        <taxon>Shotokuvirae</taxon>
        <taxon>Cressdnaviricota</taxon>
        <taxon>Arfiviricetes</taxon>
        <taxon>Cirlivirales</taxon>
        <taxon>Circoviridae</taxon>
        <taxon>Circovirus</taxon>
        <taxon>Circovirus chauvesouris</taxon>
    </lineage>
</organism>
<dbReference type="GO" id="GO:0075509">
    <property type="term" value="P:endocytosis involved in viral entry into host cell"/>
    <property type="evidence" value="ECO:0007669"/>
    <property type="project" value="UniProtKB-KW"/>
</dbReference>
<evidence type="ECO:0000256" key="8">
    <source>
        <dbReference type="ARBA" id="ARBA00022581"/>
    </source>
</evidence>
<reference evidence="16 17" key="1">
    <citation type="journal article" date="2013" name="PLoS ONE">
        <title>Virome profiling of bats from myanmar by metagenomic analysis of tissue samples reveals more novel Mammalian viruses.</title>
        <authorList>
            <person name="He B."/>
            <person name="Li Z."/>
            <person name="Yang F."/>
            <person name="Zheng J."/>
            <person name="Feng Y."/>
            <person name="Guo H."/>
            <person name="Li Y."/>
            <person name="Wang Y."/>
            <person name="Su N."/>
            <person name="Zhang F."/>
            <person name="Fan Q."/>
            <person name="Tu C."/>
        </authorList>
    </citation>
    <scope>NUCLEOTIDE SEQUENCE [LARGE SCALE GENOMIC DNA]</scope>
    <source>
        <strain evidence="16">XOR</strain>
    </source>
</reference>
<evidence type="ECO:0000256" key="2">
    <source>
        <dbReference type="ARBA" id="ARBA00004328"/>
    </source>
</evidence>
<keyword evidence="6" id="KW-0167">Capsid protein</keyword>
<evidence type="ECO:0000256" key="9">
    <source>
        <dbReference type="ARBA" id="ARBA00022595"/>
    </source>
</evidence>
<evidence type="ECO:0000256" key="5">
    <source>
        <dbReference type="ARBA" id="ARBA00022524"/>
    </source>
</evidence>
<evidence type="ECO:0000256" key="6">
    <source>
        <dbReference type="ARBA" id="ARBA00022561"/>
    </source>
</evidence>
<accession>R4L9E4</accession>
<evidence type="ECO:0000256" key="7">
    <source>
        <dbReference type="ARBA" id="ARBA00022562"/>
    </source>
</evidence>
<dbReference type="RefSeq" id="YP_009506274.1">
    <property type="nucleotide sequence ID" value="NC_038385.1"/>
</dbReference>
<dbReference type="EMBL" id="JX863737">
    <property type="protein sequence ID" value="AGL09970.1"/>
    <property type="molecule type" value="Genomic_DNA"/>
</dbReference>
<keyword evidence="12" id="KW-1164">Virus endocytosis by host</keyword>
<dbReference type="KEGG" id="vg:37617087"/>
<keyword evidence="7" id="KW-1048">Host nucleus</keyword>
<keyword evidence="13" id="KW-0238">DNA-binding</keyword>
<dbReference type="GeneID" id="37617087"/>
<keyword evidence="4" id="KW-1140">T=1 icosahedral capsid protein</keyword>
<dbReference type="GO" id="GO:0019062">
    <property type="term" value="P:virion attachment to host cell"/>
    <property type="evidence" value="ECO:0007669"/>
    <property type="project" value="UniProtKB-KW"/>
</dbReference>
<dbReference type="Pfam" id="PF02443">
    <property type="entry name" value="Circo_capsid"/>
    <property type="match status" value="1"/>
</dbReference>
<dbReference type="InterPro" id="IPR038652">
    <property type="entry name" value="Circovirus_capsid_sf"/>
</dbReference>
<dbReference type="GO" id="GO:0019069">
    <property type="term" value="P:viral capsid assembly"/>
    <property type="evidence" value="ECO:0007669"/>
    <property type="project" value="InterPro"/>
</dbReference>
<evidence type="ECO:0000256" key="11">
    <source>
        <dbReference type="ARBA" id="ARBA00022844"/>
    </source>
</evidence>
<dbReference type="Proteomes" id="UP000153665">
    <property type="component" value="Segment"/>
</dbReference>
<evidence type="ECO:0000256" key="15">
    <source>
        <dbReference type="ARBA" id="ARBA00046863"/>
    </source>
</evidence>
<comment type="similarity">
    <text evidence="3">Belongs to the circoviridae capsid protein family.</text>
</comment>
<keyword evidence="5" id="KW-1163">Viral penetration into host nucleus</keyword>
<evidence type="ECO:0000256" key="4">
    <source>
        <dbReference type="ARBA" id="ARBA00022431"/>
    </source>
</evidence>
<evidence type="ECO:0000256" key="12">
    <source>
        <dbReference type="ARBA" id="ARBA00022890"/>
    </source>
</evidence>
<evidence type="ECO:0000256" key="1">
    <source>
        <dbReference type="ARBA" id="ARBA00004147"/>
    </source>
</evidence>
<keyword evidence="17" id="KW-1185">Reference proteome</keyword>
<protein>
    <submittedName>
        <fullName evidence="16">Capsid protein</fullName>
    </submittedName>
</protein>
<evidence type="ECO:0000256" key="3">
    <source>
        <dbReference type="ARBA" id="ARBA00010301"/>
    </source>
</evidence>
<evidence type="ECO:0000313" key="17">
    <source>
        <dbReference type="Proteomes" id="UP000153665"/>
    </source>
</evidence>
<dbReference type="OrthoDB" id="7660at10239"/>
<keyword evidence="11" id="KW-0946">Virion</keyword>
<dbReference type="GO" id="GO:0042025">
    <property type="term" value="C:host cell nucleus"/>
    <property type="evidence" value="ECO:0007669"/>
    <property type="project" value="UniProtKB-SubCell"/>
</dbReference>
<evidence type="ECO:0000256" key="10">
    <source>
        <dbReference type="ARBA" id="ARBA00022804"/>
    </source>
</evidence>
<keyword evidence="10" id="KW-1161">Viral attachment to host cell</keyword>
<dbReference type="GO" id="GO:0039615">
    <property type="term" value="C:T=1 icosahedral viral capsid"/>
    <property type="evidence" value="ECO:0007669"/>
    <property type="project" value="UniProtKB-KW"/>
</dbReference>
<evidence type="ECO:0000256" key="14">
    <source>
        <dbReference type="ARBA" id="ARBA00023296"/>
    </source>
</evidence>
<proteinExistence type="inferred from homology"/>
<name>R4L9E4_9CIRC</name>
<dbReference type="Gene3D" id="2.60.120.950">
    <property type="entry name" value="Circovirus capsid protein"/>
    <property type="match status" value="1"/>
</dbReference>
<comment type="subunit">
    <text evidence="15">Homomultimer. Assembles in the nucleus, presumably in an immature form, then migrates to the cytoplasm once assembled as mature virion. Interacts with Rep; this interaction relocates Rep into the nucleus.</text>
</comment>
<dbReference type="GO" id="GO:0075732">
    <property type="term" value="P:viral penetration into host nucleus"/>
    <property type="evidence" value="ECO:0007669"/>
    <property type="project" value="UniProtKB-KW"/>
</dbReference>
<dbReference type="GO" id="GO:0003677">
    <property type="term" value="F:DNA binding"/>
    <property type="evidence" value="ECO:0007669"/>
    <property type="project" value="UniProtKB-KW"/>
</dbReference>
<dbReference type="GO" id="GO:0043657">
    <property type="term" value="C:host cell"/>
    <property type="evidence" value="ECO:0007669"/>
    <property type="project" value="GOC"/>
</dbReference>
<evidence type="ECO:0000256" key="13">
    <source>
        <dbReference type="ARBA" id="ARBA00023125"/>
    </source>
</evidence>
<comment type="subcellular location">
    <subcellularLocation>
        <location evidence="1">Host nucleus</location>
    </subcellularLocation>
    <subcellularLocation>
        <location evidence="2">Virion</location>
    </subcellularLocation>
</comment>
<sequence length="238" mass="27974">MPIRRRSRYSRRRRWRRNTRRRRVARGAYRWRRKNGIINVRLSATKDWTMASTTAEGYNVARLEVNLRQFMPAGPGSAINTKSIPWAYYRIRKMKFEILPKMIPAQTPYRYGSTAIYLGMQAPAPTQGKTYDPHLKHVKQNMSGLITDQLKRYFTPKPDLDSITSTAWFQPNNKANQVWINMTNDNITHGQVGWSMERISNMAQNFKIRVTLYVQFREFNLIDYPAQAPLLVDEEPSE</sequence>
<evidence type="ECO:0000313" key="16">
    <source>
        <dbReference type="EMBL" id="AGL09970.1"/>
    </source>
</evidence>